<proteinExistence type="predicted"/>
<evidence type="ECO:0000313" key="1">
    <source>
        <dbReference type="EMBL" id="VEH70531.1"/>
    </source>
</evidence>
<organism evidence="1 2">
    <name type="scientific">Arachnia propionica</name>
    <dbReference type="NCBI Taxonomy" id="1750"/>
    <lineage>
        <taxon>Bacteria</taxon>
        <taxon>Bacillati</taxon>
        <taxon>Actinomycetota</taxon>
        <taxon>Actinomycetes</taxon>
        <taxon>Propionibacteriales</taxon>
        <taxon>Propionibacteriaceae</taxon>
        <taxon>Arachnia</taxon>
    </lineage>
</organism>
<keyword evidence="2" id="KW-1185">Reference proteome</keyword>
<sequence length="106" mass="12219">MQNHNVARNIVPMRIRDRHPGGFLLTGSTDLRRPERTPVYSADGRVWGLEVKATQTPRSEHFTHLKKLRDRIGDRFRGGIVLNMHPRTVRMGPGFWSVPVSALWDH</sequence>
<gene>
    <name evidence="1" type="ORF">NCTC12967_01831</name>
</gene>
<evidence type="ECO:0000313" key="2">
    <source>
        <dbReference type="Proteomes" id="UP000273044"/>
    </source>
</evidence>
<dbReference type="Proteomes" id="UP000273044">
    <property type="component" value="Chromosome"/>
</dbReference>
<dbReference type="AlphaFoldDB" id="A0A448MZF5"/>
<accession>A0A448MZF5</accession>
<reference evidence="1 2" key="1">
    <citation type="submission" date="2018-12" db="EMBL/GenBank/DDBJ databases">
        <authorList>
            <consortium name="Pathogen Informatics"/>
        </authorList>
    </citation>
    <scope>NUCLEOTIDE SEQUENCE [LARGE SCALE GENOMIC DNA]</scope>
    <source>
        <strain evidence="1 2">NCTC12967</strain>
    </source>
</reference>
<protein>
    <submittedName>
        <fullName evidence="1">Uncharacterized protein</fullName>
    </submittedName>
</protein>
<name>A0A448MZF5_9ACTN</name>
<dbReference type="EMBL" id="LR134406">
    <property type="protein sequence ID" value="VEH70531.1"/>
    <property type="molecule type" value="Genomic_DNA"/>
</dbReference>